<proteinExistence type="predicted"/>
<dbReference type="Proteomes" id="UP001196413">
    <property type="component" value="Unassembled WGS sequence"/>
</dbReference>
<organism evidence="1 2">
    <name type="scientific">Parelaphostrongylus tenuis</name>
    <name type="common">Meningeal worm</name>
    <dbReference type="NCBI Taxonomy" id="148309"/>
    <lineage>
        <taxon>Eukaryota</taxon>
        <taxon>Metazoa</taxon>
        <taxon>Ecdysozoa</taxon>
        <taxon>Nematoda</taxon>
        <taxon>Chromadorea</taxon>
        <taxon>Rhabditida</taxon>
        <taxon>Rhabditina</taxon>
        <taxon>Rhabditomorpha</taxon>
        <taxon>Strongyloidea</taxon>
        <taxon>Metastrongylidae</taxon>
        <taxon>Parelaphostrongylus</taxon>
    </lineage>
</organism>
<name>A0AAD5N7L5_PARTN</name>
<comment type="caution">
    <text evidence="1">The sequence shown here is derived from an EMBL/GenBank/DDBJ whole genome shotgun (WGS) entry which is preliminary data.</text>
</comment>
<sequence>MGDISGAASFGLNRSIKCGLLTRMKAQIVSLVDQLSEANEMVETWKARLDVSRLQVMQKDKEHKGILLSLYISL</sequence>
<protein>
    <submittedName>
        <fullName evidence="1">Uncharacterized protein</fullName>
    </submittedName>
</protein>
<gene>
    <name evidence="1" type="ORF">KIN20_021168</name>
</gene>
<dbReference type="EMBL" id="JAHQIW010004273">
    <property type="protein sequence ID" value="KAJ1361819.1"/>
    <property type="molecule type" value="Genomic_DNA"/>
</dbReference>
<keyword evidence="2" id="KW-1185">Reference proteome</keyword>
<accession>A0AAD5N7L5</accession>
<evidence type="ECO:0000313" key="1">
    <source>
        <dbReference type="EMBL" id="KAJ1361819.1"/>
    </source>
</evidence>
<evidence type="ECO:0000313" key="2">
    <source>
        <dbReference type="Proteomes" id="UP001196413"/>
    </source>
</evidence>
<dbReference type="AlphaFoldDB" id="A0AAD5N7L5"/>
<reference evidence="1" key="1">
    <citation type="submission" date="2021-06" db="EMBL/GenBank/DDBJ databases">
        <title>Parelaphostrongylus tenuis whole genome reference sequence.</title>
        <authorList>
            <person name="Garwood T.J."/>
            <person name="Larsen P.A."/>
            <person name="Fountain-Jones N.M."/>
            <person name="Garbe J.R."/>
            <person name="Macchietto M.G."/>
            <person name="Kania S.A."/>
            <person name="Gerhold R.W."/>
            <person name="Richards J.E."/>
            <person name="Wolf T.M."/>
        </authorList>
    </citation>
    <scope>NUCLEOTIDE SEQUENCE</scope>
    <source>
        <strain evidence="1">MNPRO001-30</strain>
        <tissue evidence="1">Meninges</tissue>
    </source>
</reference>